<gene>
    <name evidence="1" type="ORF">BYZ73_03440</name>
</gene>
<keyword evidence="2" id="KW-1185">Reference proteome</keyword>
<organism evidence="1 2">
    <name type="scientific">Rhodovulum viride</name>
    <dbReference type="NCBI Taxonomy" id="1231134"/>
    <lineage>
        <taxon>Bacteria</taxon>
        <taxon>Pseudomonadati</taxon>
        <taxon>Pseudomonadota</taxon>
        <taxon>Alphaproteobacteria</taxon>
        <taxon>Rhodobacterales</taxon>
        <taxon>Paracoccaceae</taxon>
        <taxon>Rhodovulum</taxon>
    </lineage>
</organism>
<dbReference type="Proteomes" id="UP000248659">
    <property type="component" value="Unassembled WGS sequence"/>
</dbReference>
<evidence type="ECO:0000313" key="1">
    <source>
        <dbReference type="EMBL" id="RAP42731.1"/>
    </source>
</evidence>
<evidence type="ECO:0000313" key="2">
    <source>
        <dbReference type="Proteomes" id="UP000248659"/>
    </source>
</evidence>
<name>A0ABX9DMC5_9RHOB</name>
<proteinExistence type="predicted"/>
<protein>
    <recommendedName>
        <fullName evidence="3">Transposase</fullName>
    </recommendedName>
</protein>
<comment type="caution">
    <text evidence="1">The sequence shown here is derived from an EMBL/GenBank/DDBJ whole genome shotgun (WGS) entry which is preliminary data.</text>
</comment>
<sequence>MVWRSRPEEVTARSVLESFGPGARVGDVARRHRLLPSQLTTRCRQARDGGRALPLDAAGSLSLPEFAPSVVDAPDLAQEFCRDRIETGDMVIRVPRRILAGA</sequence>
<accession>A0ABX9DMC5</accession>
<dbReference type="EMBL" id="MUAV01000003">
    <property type="protein sequence ID" value="RAP42731.1"/>
    <property type="molecule type" value="Genomic_DNA"/>
</dbReference>
<reference evidence="1 2" key="1">
    <citation type="submission" date="2017-01" db="EMBL/GenBank/DDBJ databases">
        <title>Genome sequence of Rhodovulum viride JA756.</title>
        <authorList>
            <person name="Lakshmi K.V."/>
            <person name="Tushar L.D."/>
            <person name="Sasikala C."/>
            <person name="Venkataramana C."/>
        </authorList>
    </citation>
    <scope>NUCLEOTIDE SEQUENCE [LARGE SCALE GENOMIC DNA]</scope>
    <source>
        <strain evidence="1 2">JA756</strain>
    </source>
</reference>
<evidence type="ECO:0008006" key="3">
    <source>
        <dbReference type="Google" id="ProtNLM"/>
    </source>
</evidence>